<comment type="caution">
    <text evidence="1">The sequence shown here is derived from an EMBL/GenBank/DDBJ whole genome shotgun (WGS) entry which is preliminary data.</text>
</comment>
<dbReference type="OrthoDB" id="5086570at2759"/>
<sequence length="268" mass="30459">MYPRNDYDDLILGFEQLTKSDNASQYDDLIPGLERLATSDDVGLSCEYHNTLLPDNTLSDVGVHDLDEHRERLRQLFKRFNAHDKFGVNTLHSHFHVPDGYHLAGDLGDFEEHRYYLTQGAVNETFNPKGSCGRKFKFVLGQGLRPYEFHRGPLPDLSKVDSEFFSQFTNYLVEHSLTSTLGLEYIVPELLLVDMLEFILPNGGMLLAEATSPCSNDHTVTTGLGWPSDLTGERKIECVPQPDGGHEQMDIKPKEILRIFYMVDQTPH</sequence>
<accession>A0A8H4NSJ8</accession>
<evidence type="ECO:0000313" key="1">
    <source>
        <dbReference type="EMBL" id="KAF4449624.1"/>
    </source>
</evidence>
<protein>
    <submittedName>
        <fullName evidence="1">Uncharacterized protein</fullName>
    </submittedName>
</protein>
<evidence type="ECO:0000313" key="2">
    <source>
        <dbReference type="Proteomes" id="UP000554235"/>
    </source>
</evidence>
<keyword evidence="2" id="KW-1185">Reference proteome</keyword>
<proteinExistence type="predicted"/>
<dbReference type="EMBL" id="JAADYS010003193">
    <property type="protein sequence ID" value="KAF4449624.1"/>
    <property type="molecule type" value="Genomic_DNA"/>
</dbReference>
<organism evidence="1 2">
    <name type="scientific">Fusarium albosuccineum</name>
    <dbReference type="NCBI Taxonomy" id="1237068"/>
    <lineage>
        <taxon>Eukaryota</taxon>
        <taxon>Fungi</taxon>
        <taxon>Dikarya</taxon>
        <taxon>Ascomycota</taxon>
        <taxon>Pezizomycotina</taxon>
        <taxon>Sordariomycetes</taxon>
        <taxon>Hypocreomycetidae</taxon>
        <taxon>Hypocreales</taxon>
        <taxon>Nectriaceae</taxon>
        <taxon>Fusarium</taxon>
        <taxon>Fusarium decemcellulare species complex</taxon>
    </lineage>
</organism>
<dbReference type="Proteomes" id="UP000554235">
    <property type="component" value="Unassembled WGS sequence"/>
</dbReference>
<gene>
    <name evidence="1" type="ORF">FALBO_16622</name>
</gene>
<reference evidence="1 2" key="1">
    <citation type="submission" date="2020-01" db="EMBL/GenBank/DDBJ databases">
        <title>Identification and distribution of gene clusters putatively required for synthesis of sphingolipid metabolism inhibitors in phylogenetically diverse species of the filamentous fungus Fusarium.</title>
        <authorList>
            <person name="Kim H.-S."/>
            <person name="Busman M."/>
            <person name="Brown D.W."/>
            <person name="Divon H."/>
            <person name="Uhlig S."/>
            <person name="Proctor R.H."/>
        </authorList>
    </citation>
    <scope>NUCLEOTIDE SEQUENCE [LARGE SCALE GENOMIC DNA]</scope>
    <source>
        <strain evidence="1 2">NRRL 20459</strain>
    </source>
</reference>
<name>A0A8H4NSJ8_9HYPO</name>
<dbReference type="AlphaFoldDB" id="A0A8H4NSJ8"/>